<dbReference type="SMART" id="SM00327">
    <property type="entry name" value="VWA"/>
    <property type="match status" value="2"/>
</dbReference>
<dbReference type="SUPFAM" id="SSF82895">
    <property type="entry name" value="TSP-1 type 1 repeat"/>
    <property type="match status" value="1"/>
</dbReference>
<evidence type="ECO:0000256" key="1">
    <source>
        <dbReference type="SAM" id="SignalP"/>
    </source>
</evidence>
<dbReference type="AlphaFoldDB" id="A0A9W9YF41"/>
<gene>
    <name evidence="3" type="primary">COL6A6_7</name>
    <name evidence="3" type="ORF">OS493_014895</name>
</gene>
<keyword evidence="4" id="KW-1185">Reference proteome</keyword>
<feature type="chain" id="PRO_5040904753" evidence="1">
    <location>
        <begin position="20"/>
        <end position="494"/>
    </location>
</feature>
<evidence type="ECO:0000313" key="4">
    <source>
        <dbReference type="Proteomes" id="UP001163046"/>
    </source>
</evidence>
<dbReference type="Gene3D" id="2.20.100.10">
    <property type="entry name" value="Thrombospondin type-1 (TSP1) repeat"/>
    <property type="match status" value="1"/>
</dbReference>
<name>A0A9W9YF41_9CNID</name>
<evidence type="ECO:0000313" key="3">
    <source>
        <dbReference type="EMBL" id="KAJ7334571.1"/>
    </source>
</evidence>
<dbReference type="InterPro" id="IPR036383">
    <property type="entry name" value="TSP1_rpt_sf"/>
</dbReference>
<dbReference type="InterPro" id="IPR036465">
    <property type="entry name" value="vWFA_dom_sf"/>
</dbReference>
<organism evidence="3 4">
    <name type="scientific">Desmophyllum pertusum</name>
    <dbReference type="NCBI Taxonomy" id="174260"/>
    <lineage>
        <taxon>Eukaryota</taxon>
        <taxon>Metazoa</taxon>
        <taxon>Cnidaria</taxon>
        <taxon>Anthozoa</taxon>
        <taxon>Hexacorallia</taxon>
        <taxon>Scleractinia</taxon>
        <taxon>Caryophylliina</taxon>
        <taxon>Caryophylliidae</taxon>
        <taxon>Desmophyllum</taxon>
    </lineage>
</organism>
<dbReference type="Proteomes" id="UP001163046">
    <property type="component" value="Unassembled WGS sequence"/>
</dbReference>
<dbReference type="EMBL" id="MU827784">
    <property type="protein sequence ID" value="KAJ7334571.1"/>
    <property type="molecule type" value="Genomic_DNA"/>
</dbReference>
<dbReference type="PROSITE" id="PS50092">
    <property type="entry name" value="TSP1"/>
    <property type="match status" value="1"/>
</dbReference>
<dbReference type="Pfam" id="PF00090">
    <property type="entry name" value="TSP_1"/>
    <property type="match status" value="1"/>
</dbReference>
<protein>
    <submittedName>
        <fullName evidence="3">Collagen alpha-6(VI) chain</fullName>
    </submittedName>
</protein>
<dbReference type="OrthoDB" id="5965743at2759"/>
<dbReference type="InterPro" id="IPR002035">
    <property type="entry name" value="VWF_A"/>
</dbReference>
<keyword evidence="3" id="KW-0176">Collagen</keyword>
<dbReference type="SUPFAM" id="SSF53300">
    <property type="entry name" value="vWA-like"/>
    <property type="match status" value="2"/>
</dbReference>
<dbReference type="PROSITE" id="PS50234">
    <property type="entry name" value="VWFA"/>
    <property type="match status" value="2"/>
</dbReference>
<dbReference type="Pfam" id="PF00092">
    <property type="entry name" value="VWA"/>
    <property type="match status" value="2"/>
</dbReference>
<dbReference type="InterPro" id="IPR050525">
    <property type="entry name" value="ECM_Assembly_Org"/>
</dbReference>
<dbReference type="PANTHER" id="PTHR24020">
    <property type="entry name" value="COLLAGEN ALPHA"/>
    <property type="match status" value="1"/>
</dbReference>
<dbReference type="SMART" id="SM00209">
    <property type="entry name" value="TSP1"/>
    <property type="match status" value="1"/>
</dbReference>
<keyword evidence="1" id="KW-0732">Signal</keyword>
<dbReference type="GO" id="GO:0005581">
    <property type="term" value="C:collagen trimer"/>
    <property type="evidence" value="ECO:0007669"/>
    <property type="project" value="UniProtKB-KW"/>
</dbReference>
<dbReference type="CDD" id="cd01450">
    <property type="entry name" value="vWFA_subfamily_ECM"/>
    <property type="match status" value="2"/>
</dbReference>
<dbReference type="InterPro" id="IPR000884">
    <property type="entry name" value="TSP1_rpt"/>
</dbReference>
<dbReference type="Gene3D" id="3.40.50.410">
    <property type="entry name" value="von Willebrand factor, type A domain"/>
    <property type="match status" value="2"/>
</dbReference>
<reference evidence="3" key="1">
    <citation type="submission" date="2023-01" db="EMBL/GenBank/DDBJ databases">
        <title>Genome assembly of the deep-sea coral Lophelia pertusa.</title>
        <authorList>
            <person name="Herrera S."/>
            <person name="Cordes E."/>
        </authorList>
    </citation>
    <scope>NUCLEOTIDE SEQUENCE</scope>
    <source>
        <strain evidence="3">USNM1676648</strain>
        <tissue evidence="3">Polyp</tissue>
    </source>
</reference>
<feature type="domain" description="VWFA" evidence="2">
    <location>
        <begin position="35"/>
        <end position="219"/>
    </location>
</feature>
<feature type="signal peptide" evidence="1">
    <location>
        <begin position="1"/>
        <end position="19"/>
    </location>
</feature>
<comment type="caution">
    <text evidence="3">The sequence shown here is derived from an EMBL/GenBank/DDBJ whole genome shotgun (WGS) entry which is preliminary data.</text>
</comment>
<feature type="domain" description="VWFA" evidence="2">
    <location>
        <begin position="232"/>
        <end position="413"/>
    </location>
</feature>
<dbReference type="PANTHER" id="PTHR24020:SF20">
    <property type="entry name" value="PH DOMAIN-CONTAINING PROTEIN"/>
    <property type="match status" value="1"/>
</dbReference>
<accession>A0A9W9YF41</accession>
<proteinExistence type="predicted"/>
<sequence length="494" mass="54167">MTTLRILACVLGILSITAAVPISGAPGGNSSCKLDLVFVVDVTESIREEKNIPKVIEVLQLFVQQFHVSADGTHVSFATFADESTVHNSLNDPNYYTEDAVLALINSTINKLTRPTRLDNALKKADEVQLNGVRKSVSTVVVLITDGRSHPRDTNFDALRDHVYRIKSRGARLIVIGIGPAAQRERYRRVLKEIGGKDVYYFDGYDELGLGISNSTEIICPPSTCKDSPGMDVAFLVDRTKSIGDVNYQLLKGFLLQLAGALTIGHNATHTGIILFAKYPSLKNTFSDPNFHSNAAVRHQIDGFDDTLGRPTFTDRALIEANLSLFTEEGGDRTGFPNVLILLTDGQTNTASKPFSEIIPSLEAKGVRIIAVGVGDYEKFQDQLEEIAGPDRVFNAFNFQELSDLFHVILNEICSTKAGWYSAWRPWSPCSDAGIKTRTRTCIYSTPHGKGIGCVGPRMETKPCGVGAKRARGLSEFRLPGKEKDWNFGHPSTD</sequence>
<evidence type="ECO:0000259" key="2">
    <source>
        <dbReference type="PROSITE" id="PS50234"/>
    </source>
</evidence>